<feature type="chain" id="PRO_5002850175" description="Secreted protein" evidence="2">
    <location>
        <begin position="19"/>
        <end position="118"/>
    </location>
</feature>
<dbReference type="AlphaFoldDB" id="B6TP09"/>
<keyword evidence="2" id="KW-0732">Signal</keyword>
<feature type="region of interest" description="Disordered" evidence="1">
    <location>
        <begin position="28"/>
        <end position="103"/>
    </location>
</feature>
<sequence length="118" mass="12412">MSQIACFLLGYALDCGCAAVGDGGMAPRAGAASPGHRVVGEGREPGAGAVGHGAQDAVRRIRSRTHRHVKDSEKRVLAREGANAARPVPGARQEAPRDPHQEHQTFIVACGDELERIL</sequence>
<protein>
    <recommendedName>
        <fullName evidence="4">Secreted protein</fullName>
    </recommendedName>
</protein>
<feature type="signal peptide" evidence="2">
    <location>
        <begin position="1"/>
        <end position="18"/>
    </location>
</feature>
<name>B6TP09_MAIZE</name>
<reference evidence="3" key="1">
    <citation type="journal article" date="2009" name="Plant Mol. Biol.">
        <title>Insights into corn genes derived from large-scale cDNA sequencing.</title>
        <authorList>
            <person name="Alexandrov N.N."/>
            <person name="Brover V.V."/>
            <person name="Freidin S."/>
            <person name="Troukhan M.E."/>
            <person name="Tatarinova T.V."/>
            <person name="Zhang H."/>
            <person name="Swaller T.J."/>
            <person name="Lu Y.P."/>
            <person name="Bouck J."/>
            <person name="Flavell R.B."/>
            <person name="Feldmann K.A."/>
        </authorList>
    </citation>
    <scope>NUCLEOTIDE SEQUENCE</scope>
</reference>
<evidence type="ECO:0000256" key="1">
    <source>
        <dbReference type="SAM" id="MobiDB-lite"/>
    </source>
</evidence>
<dbReference type="EMBL" id="EU966724">
    <property type="protein sequence ID" value="ACG38842.1"/>
    <property type="molecule type" value="mRNA"/>
</dbReference>
<feature type="compositionally biased region" description="Basic residues" evidence="1">
    <location>
        <begin position="60"/>
        <end position="69"/>
    </location>
</feature>
<evidence type="ECO:0000256" key="2">
    <source>
        <dbReference type="SAM" id="SignalP"/>
    </source>
</evidence>
<feature type="compositionally biased region" description="Basic and acidic residues" evidence="1">
    <location>
        <begin position="94"/>
        <end position="103"/>
    </location>
</feature>
<accession>B6TP09</accession>
<evidence type="ECO:0008006" key="4">
    <source>
        <dbReference type="Google" id="ProtNLM"/>
    </source>
</evidence>
<dbReference type="ExpressionAtlas" id="B6TP09">
    <property type="expression patterns" value="baseline and differential"/>
</dbReference>
<evidence type="ECO:0000313" key="3">
    <source>
        <dbReference type="EMBL" id="ACG38842.1"/>
    </source>
</evidence>
<proteinExistence type="evidence at transcript level"/>
<organism evidence="3">
    <name type="scientific">Zea mays</name>
    <name type="common">Maize</name>
    <dbReference type="NCBI Taxonomy" id="4577"/>
    <lineage>
        <taxon>Eukaryota</taxon>
        <taxon>Viridiplantae</taxon>
        <taxon>Streptophyta</taxon>
        <taxon>Embryophyta</taxon>
        <taxon>Tracheophyta</taxon>
        <taxon>Spermatophyta</taxon>
        <taxon>Magnoliopsida</taxon>
        <taxon>Liliopsida</taxon>
        <taxon>Poales</taxon>
        <taxon>Poaceae</taxon>
        <taxon>PACMAD clade</taxon>
        <taxon>Panicoideae</taxon>
        <taxon>Andropogonodae</taxon>
        <taxon>Andropogoneae</taxon>
        <taxon>Tripsacinae</taxon>
        <taxon>Zea</taxon>
    </lineage>
</organism>